<reference evidence="3" key="2">
    <citation type="submission" date="2023-06" db="EMBL/GenBank/DDBJ databases">
        <authorList>
            <consortium name="Lawrence Berkeley National Laboratory"/>
            <person name="Haridas S."/>
            <person name="Hensen N."/>
            <person name="Bonometti L."/>
            <person name="Westerberg I."/>
            <person name="Brannstrom I.O."/>
            <person name="Guillou S."/>
            <person name="Cros-Aarteil S."/>
            <person name="Calhoun S."/>
            <person name="Kuo A."/>
            <person name="Mondo S."/>
            <person name="Pangilinan J."/>
            <person name="Riley R."/>
            <person name="Labutti K."/>
            <person name="Andreopoulos B."/>
            <person name="Lipzen A."/>
            <person name="Chen C."/>
            <person name="Yanf M."/>
            <person name="Daum C."/>
            <person name="Ng V."/>
            <person name="Clum A."/>
            <person name="Steindorff A."/>
            <person name="Ohm R."/>
            <person name="Martin F."/>
            <person name="Silar P."/>
            <person name="Natvig D."/>
            <person name="Lalanne C."/>
            <person name="Gautier V."/>
            <person name="Ament-Velasquez S.L."/>
            <person name="Kruys A."/>
            <person name="Hutchinson M.I."/>
            <person name="Powell A.J."/>
            <person name="Barry K."/>
            <person name="Miller A.N."/>
            <person name="Grigoriev I.V."/>
            <person name="Debuchy R."/>
            <person name="Gladieux P."/>
            <person name="Thoren M.H."/>
            <person name="Johannesson H."/>
        </authorList>
    </citation>
    <scope>NUCLEOTIDE SEQUENCE</scope>
    <source>
        <strain evidence="3">SMH4131-1</strain>
    </source>
</reference>
<feature type="compositionally biased region" description="Polar residues" evidence="2">
    <location>
        <begin position="128"/>
        <end position="137"/>
    </location>
</feature>
<feature type="compositionally biased region" description="Polar residues" evidence="2">
    <location>
        <begin position="144"/>
        <end position="170"/>
    </location>
</feature>
<feature type="compositionally biased region" description="Basic and acidic residues" evidence="2">
    <location>
        <begin position="392"/>
        <end position="423"/>
    </location>
</feature>
<feature type="compositionally biased region" description="Polar residues" evidence="2">
    <location>
        <begin position="484"/>
        <end position="493"/>
    </location>
</feature>
<gene>
    <name evidence="3" type="ORF">B0T19DRAFT_397559</name>
</gene>
<feature type="compositionally biased region" description="Polar residues" evidence="2">
    <location>
        <begin position="458"/>
        <end position="471"/>
    </location>
</feature>
<evidence type="ECO:0000313" key="3">
    <source>
        <dbReference type="EMBL" id="KAK3331729.1"/>
    </source>
</evidence>
<reference evidence="3" key="1">
    <citation type="journal article" date="2023" name="Mol. Phylogenet. Evol.">
        <title>Genome-scale phylogeny and comparative genomics of the fungal order Sordariales.</title>
        <authorList>
            <person name="Hensen N."/>
            <person name="Bonometti L."/>
            <person name="Westerberg I."/>
            <person name="Brannstrom I.O."/>
            <person name="Guillou S."/>
            <person name="Cros-Aarteil S."/>
            <person name="Calhoun S."/>
            <person name="Haridas S."/>
            <person name="Kuo A."/>
            <person name="Mondo S."/>
            <person name="Pangilinan J."/>
            <person name="Riley R."/>
            <person name="LaButti K."/>
            <person name="Andreopoulos B."/>
            <person name="Lipzen A."/>
            <person name="Chen C."/>
            <person name="Yan M."/>
            <person name="Daum C."/>
            <person name="Ng V."/>
            <person name="Clum A."/>
            <person name="Steindorff A."/>
            <person name="Ohm R.A."/>
            <person name="Martin F."/>
            <person name="Silar P."/>
            <person name="Natvig D.O."/>
            <person name="Lalanne C."/>
            <person name="Gautier V."/>
            <person name="Ament-Velasquez S.L."/>
            <person name="Kruys A."/>
            <person name="Hutchinson M.I."/>
            <person name="Powell A.J."/>
            <person name="Barry K."/>
            <person name="Miller A.N."/>
            <person name="Grigoriev I.V."/>
            <person name="Debuchy R."/>
            <person name="Gladieux P."/>
            <person name="Hiltunen Thoren M."/>
            <person name="Johannesson H."/>
        </authorList>
    </citation>
    <scope>NUCLEOTIDE SEQUENCE</scope>
    <source>
        <strain evidence="3">SMH4131-1</strain>
    </source>
</reference>
<evidence type="ECO:0000256" key="1">
    <source>
        <dbReference type="SAM" id="Coils"/>
    </source>
</evidence>
<feature type="region of interest" description="Disordered" evidence="2">
    <location>
        <begin position="368"/>
        <end position="508"/>
    </location>
</feature>
<dbReference type="EMBL" id="JAUEPO010000002">
    <property type="protein sequence ID" value="KAK3331729.1"/>
    <property type="molecule type" value="Genomic_DNA"/>
</dbReference>
<dbReference type="Proteomes" id="UP001286456">
    <property type="component" value="Unassembled WGS sequence"/>
</dbReference>
<sequence>MKQHRVVHKTENGSDDDDIIIMERSPTDGLPLLQPNRQVPNLRPFAPSSEARHGDSQALNRDAQNQHHQPRSTMTHPRESQSYYDPVHSQEAHRQDSYSTCKPSRPPAQQHASRDHSGRPPPLHLDAHSQSTHSQAAQHHGLGSLQSPIMTSTSARHATPQQGHDQQYGASHQGGLHGFQFSQHSRQSSQNILNQNEAYRRRIEALEHGMDQIQRWVVLPVVAPVDLGRVSVKGEEIEQHIKSMDGRIADTESSVAGLRRTTDDLRALVKHFRQILDLPPVEVNQKPFNLESMRETLADLVLRIRKIEIKYPIDKDEDVPMSLPQLADRVKALEDERKIADADEPLRREIADLKQRLGDLEANRSTEHLAPSNIGTVNLAKRPLSRPPSLAELDKRRKLDKGEQSRNTRPGERRSTATDRDAAPARARTPEPTTPLVKKLDDMDIDHDSDELSPPPRSASQPTGADGTTQNPRRSPRTPRATTLLQRHNTGSKPTVAENRFPDSPGPELVTDSGKALFTFLQKMDCTSKKSLLTLAGYLSSNPSYDYPLYTFEHNNTVDSYFLRTGGQVRNVLRPGPREDIATLDVQTQQAADQKRVEQMGALQCLLTGKDFDDRDVVPPDYFVCLGEVYKMTEDFNTPTVADQVRSTNFFVFMDIGDPAKGLWQIYRYEQFKKKNGSPHYEKIQFRERSNSIGCGKVFDTVCLVENIKDWKDHCQPMLDEKMFKEMVNSGKKRTLLEPMFTFPLWKEMDAVVRKGWGK</sequence>
<feature type="region of interest" description="Disordered" evidence="2">
    <location>
        <begin position="1"/>
        <end position="178"/>
    </location>
</feature>
<dbReference type="AlphaFoldDB" id="A0AAE0MHZ8"/>
<feature type="compositionally biased region" description="Polar residues" evidence="2">
    <location>
        <begin position="57"/>
        <end position="83"/>
    </location>
</feature>
<comment type="caution">
    <text evidence="3">The sequence shown here is derived from an EMBL/GenBank/DDBJ whole genome shotgun (WGS) entry which is preliminary data.</text>
</comment>
<feature type="coiled-coil region" evidence="1">
    <location>
        <begin position="290"/>
        <end position="343"/>
    </location>
</feature>
<name>A0AAE0MHZ8_9PEZI</name>
<evidence type="ECO:0000313" key="4">
    <source>
        <dbReference type="Proteomes" id="UP001286456"/>
    </source>
</evidence>
<evidence type="ECO:0000256" key="2">
    <source>
        <dbReference type="SAM" id="MobiDB-lite"/>
    </source>
</evidence>
<accession>A0AAE0MHZ8</accession>
<proteinExistence type="predicted"/>
<keyword evidence="4" id="KW-1185">Reference proteome</keyword>
<protein>
    <submittedName>
        <fullName evidence="3">Uncharacterized protein</fullName>
    </submittedName>
</protein>
<keyword evidence="1" id="KW-0175">Coiled coil</keyword>
<feature type="compositionally biased region" description="Low complexity" evidence="2">
    <location>
        <begin position="424"/>
        <end position="435"/>
    </location>
</feature>
<organism evidence="3 4">
    <name type="scientific">Cercophora scortea</name>
    <dbReference type="NCBI Taxonomy" id="314031"/>
    <lineage>
        <taxon>Eukaryota</taxon>
        <taxon>Fungi</taxon>
        <taxon>Dikarya</taxon>
        <taxon>Ascomycota</taxon>
        <taxon>Pezizomycotina</taxon>
        <taxon>Sordariomycetes</taxon>
        <taxon>Sordariomycetidae</taxon>
        <taxon>Sordariales</taxon>
        <taxon>Lasiosphaeriaceae</taxon>
        <taxon>Cercophora</taxon>
    </lineage>
</organism>